<protein>
    <submittedName>
        <fullName evidence="2">GNAT family N-acetyltransferase</fullName>
    </submittedName>
</protein>
<dbReference type="Gene3D" id="3.40.630.30">
    <property type="match status" value="2"/>
</dbReference>
<evidence type="ECO:0000313" key="3">
    <source>
        <dbReference type="Proteomes" id="UP000543556"/>
    </source>
</evidence>
<dbReference type="PROSITE" id="PS51186">
    <property type="entry name" value="GNAT"/>
    <property type="match status" value="2"/>
</dbReference>
<sequence length="396" mass="41622">MSAPALERTTPDLPRGGGPTSLRRFTAADAAAFAAIHQDPLNVKWAGADPGMTVERAAALISGPIAEGWDDGSLLRFAIVEELRGGAAVIGTVSLQDVQRPPAGGAASVGIKLLATGRGRGSGRRAVELACDYAFGALGLSVLHWRTTVGNHASRALAERCGFRLVAEIPGHGHVDGEIADGWVLVREAAPAPAGPDAPELQVQAVVPRLTDGSVLLRALRDSDAEQLVANCSDPEAVRWTTVPLGYTRGHAAHFIHTIAPDGWRSGATLTFAVADRATDGLLGTVDLQCKHPGAAAVGINFGEHARGTGAAERAVRLLADHAFNQLNLSYLHWSAMVPNWGSRKLAWKLGFTLEGQVRGGFNNRGTPADRWILTLAATDPRTPQGPWDGPPAARR</sequence>
<dbReference type="GO" id="GO:0008999">
    <property type="term" value="F:protein-N-terminal-alanine acetyltransferase activity"/>
    <property type="evidence" value="ECO:0007669"/>
    <property type="project" value="TreeGrafter"/>
</dbReference>
<keyword evidence="3" id="KW-1185">Reference proteome</keyword>
<dbReference type="InterPro" id="IPR051908">
    <property type="entry name" value="Ribosomal_N-acetyltransferase"/>
</dbReference>
<dbReference type="InterPro" id="IPR000182">
    <property type="entry name" value="GNAT_dom"/>
</dbReference>
<dbReference type="EMBL" id="JAAMFM010000012">
    <property type="protein sequence ID" value="NVM95188.1"/>
    <property type="molecule type" value="Genomic_DNA"/>
</dbReference>
<evidence type="ECO:0000313" key="2">
    <source>
        <dbReference type="EMBL" id="NVM95188.1"/>
    </source>
</evidence>
<accession>A0A7Y7IH43</accession>
<comment type="caution">
    <text evidence="2">The sequence shown here is derived from an EMBL/GenBank/DDBJ whole genome shotgun (WGS) entry which is preliminary data.</text>
</comment>
<keyword evidence="2" id="KW-0808">Transferase</keyword>
<dbReference type="GO" id="GO:1990189">
    <property type="term" value="F:protein N-terminal-serine acetyltransferase activity"/>
    <property type="evidence" value="ECO:0007669"/>
    <property type="project" value="TreeGrafter"/>
</dbReference>
<gene>
    <name evidence="2" type="ORF">G6034_09750</name>
</gene>
<dbReference type="SUPFAM" id="SSF55729">
    <property type="entry name" value="Acyl-CoA N-acyltransferases (Nat)"/>
    <property type="match status" value="2"/>
</dbReference>
<dbReference type="Pfam" id="PF13302">
    <property type="entry name" value="Acetyltransf_3"/>
    <property type="match status" value="2"/>
</dbReference>
<dbReference type="GO" id="GO:0005737">
    <property type="term" value="C:cytoplasm"/>
    <property type="evidence" value="ECO:0007669"/>
    <property type="project" value="TreeGrafter"/>
</dbReference>
<feature type="domain" description="N-acetyltransferase" evidence="1">
    <location>
        <begin position="20"/>
        <end position="190"/>
    </location>
</feature>
<reference evidence="2 3" key="1">
    <citation type="submission" date="2020-02" db="EMBL/GenBank/DDBJ databases">
        <title>Genome sequence of strain AETb3-4.</title>
        <authorList>
            <person name="Gao J."/>
            <person name="Zhang X."/>
        </authorList>
    </citation>
    <scope>NUCLEOTIDE SEQUENCE [LARGE SCALE GENOMIC DNA]</scope>
    <source>
        <strain evidence="2 3">AETb3-4</strain>
    </source>
</reference>
<dbReference type="Proteomes" id="UP000543556">
    <property type="component" value="Unassembled WGS sequence"/>
</dbReference>
<feature type="domain" description="N-acetyltransferase" evidence="1">
    <location>
        <begin position="215"/>
        <end position="377"/>
    </location>
</feature>
<dbReference type="PANTHER" id="PTHR43441">
    <property type="entry name" value="RIBOSOMAL-PROTEIN-SERINE ACETYLTRANSFERASE"/>
    <property type="match status" value="1"/>
</dbReference>
<dbReference type="RefSeq" id="WP_176634915.1">
    <property type="nucleotide sequence ID" value="NZ_JAAMFM010000012.1"/>
</dbReference>
<dbReference type="PANTHER" id="PTHR43441:SF10">
    <property type="entry name" value="ACETYLTRANSFERASE"/>
    <property type="match status" value="1"/>
</dbReference>
<name>A0A7Y7IH43_9MICC</name>
<proteinExistence type="predicted"/>
<dbReference type="InterPro" id="IPR016181">
    <property type="entry name" value="Acyl_CoA_acyltransferase"/>
</dbReference>
<organism evidence="2 3">
    <name type="scientific">Arthrobacter wenxiniae</name>
    <dbReference type="NCBI Taxonomy" id="2713570"/>
    <lineage>
        <taxon>Bacteria</taxon>
        <taxon>Bacillati</taxon>
        <taxon>Actinomycetota</taxon>
        <taxon>Actinomycetes</taxon>
        <taxon>Micrococcales</taxon>
        <taxon>Micrococcaceae</taxon>
        <taxon>Arthrobacter</taxon>
    </lineage>
</organism>
<dbReference type="AlphaFoldDB" id="A0A7Y7IH43"/>
<evidence type="ECO:0000259" key="1">
    <source>
        <dbReference type="PROSITE" id="PS51186"/>
    </source>
</evidence>